<evidence type="ECO:0000313" key="5">
    <source>
        <dbReference type="Proteomes" id="UP000239907"/>
    </source>
</evidence>
<protein>
    <recommendedName>
        <fullName evidence="3">Sialate O-acetylesterase domain-containing protein</fullName>
    </recommendedName>
</protein>
<sequence>MKKILLSLLILCTTTTLRAEVSLPNIMASHMVLQQKQAVPIWGWANPGESVTVTFAGQSKTATTDKSGKFIVKLDAMAANATPQVLQIGNVKLTDILVGEVWLCSGQSNMEYGFRAEKDVKHSNDMVRMFHVHDHVKSSFAMEDTNGAWNSFKEGNSHRFSGVGLYFGMKLQKELGVPIGLIDSSWGGTPIEQWIADEGYALIGKPLKNPDLESVIQQQDKVISEVEAWLTKAKQASSVGRVNPFTVKTTVGGKAPNGIYNAMVAPLAPFAIKGSIWYQGESNRGRVDYFDKLKALQGGWAKVFNAPELPLYIVQIAPFDYNRGKRSAKDLTLCNTIWTAQYKAAAELKNCGIIPTHDTIAGNVKDIHPSDKKPVGERLAALALSKTYSKKVVCSGPAFKSATAKGGKVVVAFQAIDQGLETADGKGPTWFELSADGKSFAAADATIDGNTVIVSSATVAAPKFVRMGWNEIAIPTLRDKNGWPVFQFSAMPVK</sequence>
<name>A0A2S7TYG5_9BACT</name>
<dbReference type="RefSeq" id="WP_105041842.1">
    <property type="nucleotide sequence ID" value="NZ_MQWA01000001.1"/>
</dbReference>
<dbReference type="AlphaFoldDB" id="A0A2S7TYG5"/>
<dbReference type="GO" id="GO:0005975">
    <property type="term" value="P:carbohydrate metabolic process"/>
    <property type="evidence" value="ECO:0007669"/>
    <property type="project" value="TreeGrafter"/>
</dbReference>
<evidence type="ECO:0000256" key="2">
    <source>
        <dbReference type="SAM" id="SignalP"/>
    </source>
</evidence>
<dbReference type="OrthoDB" id="183320at2"/>
<gene>
    <name evidence="4" type="ORF">BSZ32_01845</name>
</gene>
<dbReference type="PANTHER" id="PTHR22901:SF0">
    <property type="entry name" value="SIALATE O-ACETYLESTERASE"/>
    <property type="match status" value="1"/>
</dbReference>
<dbReference type="GO" id="GO:0001681">
    <property type="term" value="F:sialate O-acetylesterase activity"/>
    <property type="evidence" value="ECO:0007669"/>
    <property type="project" value="InterPro"/>
</dbReference>
<dbReference type="PANTHER" id="PTHR22901">
    <property type="entry name" value="SIALATE O-ACETYLESTERASE"/>
    <property type="match status" value="1"/>
</dbReference>
<evidence type="ECO:0000259" key="3">
    <source>
        <dbReference type="Pfam" id="PF03629"/>
    </source>
</evidence>
<feature type="domain" description="Sialate O-acetylesterase" evidence="3">
    <location>
        <begin position="100"/>
        <end position="197"/>
    </location>
</feature>
<organism evidence="4 5">
    <name type="scientific">Rubritalea profundi</name>
    <dbReference type="NCBI Taxonomy" id="1658618"/>
    <lineage>
        <taxon>Bacteria</taxon>
        <taxon>Pseudomonadati</taxon>
        <taxon>Verrucomicrobiota</taxon>
        <taxon>Verrucomicrobiia</taxon>
        <taxon>Verrucomicrobiales</taxon>
        <taxon>Rubritaleaceae</taxon>
        <taxon>Rubritalea</taxon>
    </lineage>
</organism>
<dbReference type="EMBL" id="MQWA01000001">
    <property type="protein sequence ID" value="PQJ27360.1"/>
    <property type="molecule type" value="Genomic_DNA"/>
</dbReference>
<dbReference type="InterPro" id="IPR036514">
    <property type="entry name" value="SGNH_hydro_sf"/>
</dbReference>
<comment type="caution">
    <text evidence="4">The sequence shown here is derived from an EMBL/GenBank/DDBJ whole genome shotgun (WGS) entry which is preliminary data.</text>
</comment>
<dbReference type="InterPro" id="IPR005181">
    <property type="entry name" value="SASA"/>
</dbReference>
<dbReference type="Pfam" id="PF03629">
    <property type="entry name" value="SASA"/>
    <property type="match status" value="2"/>
</dbReference>
<evidence type="ECO:0000256" key="1">
    <source>
        <dbReference type="ARBA" id="ARBA00022801"/>
    </source>
</evidence>
<proteinExistence type="predicted"/>
<keyword evidence="2" id="KW-0732">Signal</keyword>
<dbReference type="InterPro" id="IPR039329">
    <property type="entry name" value="SIAE"/>
</dbReference>
<dbReference type="Gene3D" id="3.40.50.1110">
    <property type="entry name" value="SGNH hydrolase"/>
    <property type="match status" value="1"/>
</dbReference>
<dbReference type="Proteomes" id="UP000239907">
    <property type="component" value="Unassembled WGS sequence"/>
</dbReference>
<feature type="domain" description="Sialate O-acetylesterase" evidence="3">
    <location>
        <begin position="260"/>
        <end position="381"/>
    </location>
</feature>
<feature type="signal peptide" evidence="2">
    <location>
        <begin position="1"/>
        <end position="19"/>
    </location>
</feature>
<reference evidence="4 5" key="1">
    <citation type="submission" date="2016-12" db="EMBL/GenBank/DDBJ databases">
        <title>Study of bacterial adaptation to deep sea.</title>
        <authorList>
            <person name="Song J."/>
            <person name="Yoshizawa S."/>
            <person name="Kogure K."/>
        </authorList>
    </citation>
    <scope>NUCLEOTIDE SEQUENCE [LARGE SCALE GENOMIC DNA]</scope>
    <source>
        <strain evidence="4 5">SAORIC-165</strain>
    </source>
</reference>
<dbReference type="SUPFAM" id="SSF52266">
    <property type="entry name" value="SGNH hydrolase"/>
    <property type="match status" value="1"/>
</dbReference>
<keyword evidence="1" id="KW-0378">Hydrolase</keyword>
<feature type="chain" id="PRO_5015541005" description="Sialate O-acetylesterase domain-containing protein" evidence="2">
    <location>
        <begin position="20"/>
        <end position="494"/>
    </location>
</feature>
<evidence type="ECO:0000313" key="4">
    <source>
        <dbReference type="EMBL" id="PQJ27360.1"/>
    </source>
</evidence>
<accession>A0A2S7TYG5</accession>
<keyword evidence="5" id="KW-1185">Reference proteome</keyword>